<dbReference type="HOGENOM" id="CLU_038371_3_0_7"/>
<evidence type="ECO:0000313" key="3">
    <source>
        <dbReference type="EMBL" id="ACU90591.1"/>
    </source>
</evidence>
<dbReference type="GO" id="GO:0005829">
    <property type="term" value="C:cytosol"/>
    <property type="evidence" value="ECO:0007669"/>
    <property type="project" value="TreeGrafter"/>
</dbReference>
<protein>
    <submittedName>
        <fullName evidence="3">Glycosyl transferase family 9</fullName>
    </submittedName>
</protein>
<keyword evidence="2 3" id="KW-0808">Transferase</keyword>
<name>C7LS43_DESBD</name>
<dbReference type="GO" id="GO:0008713">
    <property type="term" value="F:ADP-heptose-lipopolysaccharide heptosyltransferase activity"/>
    <property type="evidence" value="ECO:0007669"/>
    <property type="project" value="TreeGrafter"/>
</dbReference>
<dbReference type="eggNOG" id="COG0859">
    <property type="taxonomic scope" value="Bacteria"/>
</dbReference>
<proteinExistence type="predicted"/>
<dbReference type="InterPro" id="IPR002201">
    <property type="entry name" value="Glyco_trans_9"/>
</dbReference>
<dbReference type="EMBL" id="CP001629">
    <property type="protein sequence ID" value="ACU90591.1"/>
    <property type="molecule type" value="Genomic_DNA"/>
</dbReference>
<dbReference type="STRING" id="525897.Dbac_2512"/>
<dbReference type="GO" id="GO:0009244">
    <property type="term" value="P:lipopolysaccharide core region biosynthetic process"/>
    <property type="evidence" value="ECO:0007669"/>
    <property type="project" value="TreeGrafter"/>
</dbReference>
<sequence length="335" mass="36786">MPLPFSNQECLTVRLSALGDAILTTGVLAYWHAQAGLTFQVLTKPALAPVFAGHPAVTGITAVGEDDLHGARWIAFCRKLAREFGHLPLIDLHVNLRTLLLRSLWPGPTRTYRKFSMTRRLFLATRHPAFAARLRRLNVPQRYCLALEPAAVDAQALRPRIFLDEKEKAAAGETLSRLGFTRPVAIHPYATHPAKTPRPEVWRKLIRKLEATGEQVLILGRHDQPLCPQTPHDLTNATDLRATAALLSLCRVLLTGDSGPMHLATGVDTPVIALFGPTTKEWGFYPSGPHDRVHQSLCPHAPCSLHGQDACGLGNACMKDISEEVLLDLLSSFPS</sequence>
<dbReference type="KEGG" id="dba:Dbac_2512"/>
<keyword evidence="4" id="KW-1185">Reference proteome</keyword>
<reference evidence="3 4" key="1">
    <citation type="journal article" date="2009" name="Stand. Genomic Sci.">
        <title>Complete genome sequence of Desulfomicrobium baculatum type strain (X).</title>
        <authorList>
            <person name="Copeland A."/>
            <person name="Spring S."/>
            <person name="Goker M."/>
            <person name="Schneider S."/>
            <person name="Lapidus A."/>
            <person name="Del Rio T.G."/>
            <person name="Tice H."/>
            <person name="Cheng J.F."/>
            <person name="Chen F."/>
            <person name="Nolan M."/>
            <person name="Bruce D."/>
            <person name="Goodwin L."/>
            <person name="Pitluck S."/>
            <person name="Ivanova N."/>
            <person name="Mavrommatis K."/>
            <person name="Ovchinnikova G."/>
            <person name="Pati A."/>
            <person name="Chen A."/>
            <person name="Palaniappan K."/>
            <person name="Land M."/>
            <person name="Hauser L."/>
            <person name="Chang Y.J."/>
            <person name="Jeffries C.C."/>
            <person name="Meincke L."/>
            <person name="Sims D."/>
            <person name="Brettin T."/>
            <person name="Detter J.C."/>
            <person name="Han C."/>
            <person name="Chain P."/>
            <person name="Bristow J."/>
            <person name="Eisen J.A."/>
            <person name="Markowitz V."/>
            <person name="Hugenholtz P."/>
            <person name="Kyrpides N.C."/>
            <person name="Klenk H.P."/>
            <person name="Lucas S."/>
        </authorList>
    </citation>
    <scope>NUCLEOTIDE SEQUENCE [LARGE SCALE GENOMIC DNA]</scope>
    <source>
        <strain evidence="4">DSM 4028 / VKM B-1378 / X</strain>
    </source>
</reference>
<dbReference type="AlphaFoldDB" id="C7LS43"/>
<accession>C7LS43</accession>
<dbReference type="Proteomes" id="UP000002216">
    <property type="component" value="Chromosome"/>
</dbReference>
<dbReference type="PANTHER" id="PTHR30160">
    <property type="entry name" value="TETRAACYLDISACCHARIDE 4'-KINASE-RELATED"/>
    <property type="match status" value="1"/>
</dbReference>
<evidence type="ECO:0000256" key="1">
    <source>
        <dbReference type="ARBA" id="ARBA00022676"/>
    </source>
</evidence>
<dbReference type="CDD" id="cd03789">
    <property type="entry name" value="GT9_LPS_heptosyltransferase"/>
    <property type="match status" value="1"/>
</dbReference>
<gene>
    <name evidence="3" type="ordered locus">Dbac_2512</name>
</gene>
<dbReference type="RefSeq" id="WP_015774680.1">
    <property type="nucleotide sequence ID" value="NC_013173.1"/>
</dbReference>
<organism evidence="3 4">
    <name type="scientific">Desulfomicrobium baculatum (strain DSM 4028 / VKM B-1378 / X)</name>
    <name type="common">Desulfovibrio baculatus</name>
    <dbReference type="NCBI Taxonomy" id="525897"/>
    <lineage>
        <taxon>Bacteria</taxon>
        <taxon>Pseudomonadati</taxon>
        <taxon>Thermodesulfobacteriota</taxon>
        <taxon>Desulfovibrionia</taxon>
        <taxon>Desulfovibrionales</taxon>
        <taxon>Desulfomicrobiaceae</taxon>
        <taxon>Desulfomicrobium</taxon>
    </lineage>
</organism>
<dbReference type="Pfam" id="PF01075">
    <property type="entry name" value="Glyco_transf_9"/>
    <property type="match status" value="1"/>
</dbReference>
<dbReference type="Gene3D" id="3.40.50.2000">
    <property type="entry name" value="Glycogen Phosphorylase B"/>
    <property type="match status" value="2"/>
</dbReference>
<evidence type="ECO:0000313" key="4">
    <source>
        <dbReference type="Proteomes" id="UP000002216"/>
    </source>
</evidence>
<keyword evidence="1" id="KW-0328">Glycosyltransferase</keyword>
<evidence type="ECO:0000256" key="2">
    <source>
        <dbReference type="ARBA" id="ARBA00022679"/>
    </source>
</evidence>
<dbReference type="OrthoDB" id="9760688at2"/>
<dbReference type="SUPFAM" id="SSF53756">
    <property type="entry name" value="UDP-Glycosyltransferase/glycogen phosphorylase"/>
    <property type="match status" value="1"/>
</dbReference>
<dbReference type="InterPro" id="IPR051199">
    <property type="entry name" value="LPS_LOS_Heptosyltrfase"/>
</dbReference>
<dbReference type="CAZy" id="GT9">
    <property type="family name" value="Glycosyltransferase Family 9"/>
</dbReference>